<dbReference type="AlphaFoldDB" id="A2C9N4"/>
<organism evidence="7 8">
    <name type="scientific">Prochlorococcus marinus (strain MIT 9303)</name>
    <dbReference type="NCBI Taxonomy" id="59922"/>
    <lineage>
        <taxon>Bacteria</taxon>
        <taxon>Bacillati</taxon>
        <taxon>Cyanobacteriota</taxon>
        <taxon>Cyanophyceae</taxon>
        <taxon>Synechococcales</taxon>
        <taxon>Prochlorococcaceae</taxon>
        <taxon>Prochlorococcus</taxon>
    </lineage>
</organism>
<feature type="transmembrane region" description="Helical" evidence="6">
    <location>
        <begin position="56"/>
        <end position="76"/>
    </location>
</feature>
<feature type="transmembrane region" description="Helical" evidence="6">
    <location>
        <begin position="16"/>
        <end position="35"/>
    </location>
</feature>
<protein>
    <recommendedName>
        <fullName evidence="6">GDT1 family protein</fullName>
    </recommendedName>
</protein>
<dbReference type="PANTHER" id="PTHR12608:SF1">
    <property type="entry name" value="TRANSMEMBRANE PROTEIN 165"/>
    <property type="match status" value="1"/>
</dbReference>
<keyword evidence="4 6" id="KW-1133">Transmembrane helix</keyword>
<proteinExistence type="inferred from homology"/>
<evidence type="ECO:0000256" key="6">
    <source>
        <dbReference type="RuleBase" id="RU365102"/>
    </source>
</evidence>
<dbReference type="EMBL" id="CP000554">
    <property type="protein sequence ID" value="ABM78194.1"/>
    <property type="molecule type" value="Genomic_DNA"/>
</dbReference>
<dbReference type="Proteomes" id="UP000002274">
    <property type="component" value="Chromosome"/>
</dbReference>
<comment type="caution">
    <text evidence="6">Lacks conserved residue(s) required for the propagation of feature annotation.</text>
</comment>
<evidence type="ECO:0000256" key="3">
    <source>
        <dbReference type="ARBA" id="ARBA00022692"/>
    </source>
</evidence>
<accession>A2C9N4</accession>
<keyword evidence="3 6" id="KW-0812">Transmembrane</keyword>
<name>A2C9N4_PROM3</name>
<dbReference type="Pfam" id="PF01169">
    <property type="entry name" value="GDT1"/>
    <property type="match status" value="1"/>
</dbReference>
<evidence type="ECO:0000256" key="4">
    <source>
        <dbReference type="ARBA" id="ARBA00022989"/>
    </source>
</evidence>
<dbReference type="GO" id="GO:0016020">
    <property type="term" value="C:membrane"/>
    <property type="evidence" value="ECO:0007669"/>
    <property type="project" value="UniProtKB-SubCell"/>
</dbReference>
<sequence>MAWITSHTVSANRKPIIKHMDFTLLLSTFITVFLAELGDKTQLATVAISGTTNRPFAVFLGSASALVFASLLGAMAGGSMAALIPENLLQLLASLGFLIIGLRLMFSNLSLSSAEEAAPEK</sequence>
<evidence type="ECO:0000256" key="2">
    <source>
        <dbReference type="ARBA" id="ARBA00009190"/>
    </source>
</evidence>
<dbReference type="PANTHER" id="PTHR12608">
    <property type="entry name" value="TRANSMEMBRANE PROTEIN HTP-1 RELATED"/>
    <property type="match status" value="1"/>
</dbReference>
<dbReference type="KEGG" id="pmf:P9303_14481"/>
<dbReference type="InterPro" id="IPR001727">
    <property type="entry name" value="GDT1-like"/>
</dbReference>
<comment type="similarity">
    <text evidence="2 6">Belongs to the GDT1 family.</text>
</comment>
<comment type="subcellular location">
    <subcellularLocation>
        <location evidence="1 6">Membrane</location>
        <topology evidence="1 6">Multi-pass membrane protein</topology>
    </subcellularLocation>
</comment>
<feature type="transmembrane region" description="Helical" evidence="6">
    <location>
        <begin position="88"/>
        <end position="106"/>
    </location>
</feature>
<evidence type="ECO:0000256" key="1">
    <source>
        <dbReference type="ARBA" id="ARBA00004141"/>
    </source>
</evidence>
<dbReference type="HOGENOM" id="CLU_140894_3_0_3"/>
<gene>
    <name evidence="7" type="ordered locus">P9303_14481</name>
</gene>
<keyword evidence="5 6" id="KW-0472">Membrane</keyword>
<dbReference type="STRING" id="59922.P9303_14481"/>
<evidence type="ECO:0000256" key="5">
    <source>
        <dbReference type="ARBA" id="ARBA00023136"/>
    </source>
</evidence>
<evidence type="ECO:0000313" key="8">
    <source>
        <dbReference type="Proteomes" id="UP000002274"/>
    </source>
</evidence>
<reference evidence="7 8" key="1">
    <citation type="journal article" date="2007" name="PLoS Genet.">
        <title>Patterns and implications of gene gain and loss in the evolution of Prochlorococcus.</title>
        <authorList>
            <person name="Kettler G.C."/>
            <person name="Martiny A.C."/>
            <person name="Huang K."/>
            <person name="Zucker J."/>
            <person name="Coleman M.L."/>
            <person name="Rodrigue S."/>
            <person name="Chen F."/>
            <person name="Lapidus A."/>
            <person name="Ferriera S."/>
            <person name="Johnson J."/>
            <person name="Steglich C."/>
            <person name="Church G.M."/>
            <person name="Richardson P."/>
            <person name="Chisholm S.W."/>
        </authorList>
    </citation>
    <scope>NUCLEOTIDE SEQUENCE [LARGE SCALE GENOMIC DNA]</scope>
    <source>
        <strain evidence="7 8">MIT 9303</strain>
    </source>
</reference>
<evidence type="ECO:0000313" key="7">
    <source>
        <dbReference type="EMBL" id="ABM78194.1"/>
    </source>
</evidence>
<dbReference type="GO" id="GO:0046873">
    <property type="term" value="F:metal ion transmembrane transporter activity"/>
    <property type="evidence" value="ECO:0007669"/>
    <property type="project" value="InterPro"/>
</dbReference>